<evidence type="ECO:0000256" key="2">
    <source>
        <dbReference type="ARBA" id="ARBA00022475"/>
    </source>
</evidence>
<proteinExistence type="predicted"/>
<evidence type="ECO:0000256" key="5">
    <source>
        <dbReference type="ARBA" id="ARBA00022725"/>
    </source>
</evidence>
<evidence type="ECO:0000313" key="11">
    <source>
        <dbReference type="EMBL" id="KAL3399062.1"/>
    </source>
</evidence>
<dbReference type="GO" id="GO:0005886">
    <property type="term" value="C:plasma membrane"/>
    <property type="evidence" value="ECO:0007669"/>
    <property type="project" value="UniProtKB-SubCell"/>
</dbReference>
<evidence type="ECO:0000313" key="12">
    <source>
        <dbReference type="Proteomes" id="UP001627154"/>
    </source>
</evidence>
<evidence type="ECO:0000256" key="10">
    <source>
        <dbReference type="SAM" id="Phobius"/>
    </source>
</evidence>
<dbReference type="PANTHER" id="PTHR21137:SF35">
    <property type="entry name" value="ODORANT RECEPTOR 19A-RELATED"/>
    <property type="match status" value="1"/>
</dbReference>
<evidence type="ECO:0000256" key="1">
    <source>
        <dbReference type="ARBA" id="ARBA00004651"/>
    </source>
</evidence>
<dbReference type="Proteomes" id="UP001627154">
    <property type="component" value="Unassembled WGS sequence"/>
</dbReference>
<keyword evidence="2" id="KW-1003">Cell membrane</keyword>
<protein>
    <recommendedName>
        <fullName evidence="13">Odorant receptor</fullName>
    </recommendedName>
</protein>
<feature type="transmembrane region" description="Helical" evidence="10">
    <location>
        <begin position="228"/>
        <end position="248"/>
    </location>
</feature>
<evidence type="ECO:0000256" key="6">
    <source>
        <dbReference type="ARBA" id="ARBA00022989"/>
    </source>
</evidence>
<dbReference type="InterPro" id="IPR004117">
    <property type="entry name" value="7tm6_olfct_rcpt"/>
</dbReference>
<feature type="transmembrane region" description="Helical" evidence="10">
    <location>
        <begin position="603"/>
        <end position="621"/>
    </location>
</feature>
<dbReference type="GO" id="GO:0007165">
    <property type="term" value="P:signal transduction"/>
    <property type="evidence" value="ECO:0007669"/>
    <property type="project" value="UniProtKB-KW"/>
</dbReference>
<evidence type="ECO:0000256" key="9">
    <source>
        <dbReference type="ARBA" id="ARBA00023224"/>
    </source>
</evidence>
<keyword evidence="7 10" id="KW-0472">Membrane</keyword>
<feature type="transmembrane region" description="Helical" evidence="10">
    <location>
        <begin position="492"/>
        <end position="514"/>
    </location>
</feature>
<evidence type="ECO:0008006" key="13">
    <source>
        <dbReference type="Google" id="ProtNLM"/>
    </source>
</evidence>
<keyword evidence="12" id="KW-1185">Reference proteome</keyword>
<feature type="transmembrane region" description="Helical" evidence="10">
    <location>
        <begin position="449"/>
        <end position="472"/>
    </location>
</feature>
<sequence length="699" mass="81922">MSQILELICMQGSVDEFSEVLYLTLTYVTLCLKLWNFLIHQEEMQEILDNLKSFLCKPKSTEEKDILNFFRKLSRNVLITFLSFCLLCGVVLFSTPILSTENRKINLPIKTFQFFDITKSVNYWIAYSIQALSTFYGIILNIAMDSLLSGFSILICGQLKLNGFRITNAKTSNDVQNCVEHHMLIMKLIKKIKAFFSQVIFFFFLSSLITLASSIYRLSKLKLASFEFLSIFFYFICILTQVFLYCWFGNELGYESRAITETYYMGNWLNLSNKDRRHIWFLNSVSRNSKNISFHGLCALSMDTFLWILKTSYAAFNLLQRFCEYLREKMDIIPANFRLLQFCGIWTETDSDKNILKSIWGFSLITVIFYFTIVQIIKLYFFLENLEELIDVLFLTVTYILLCLKILNFIMRRQSVLHLLKRFRHDMYKARSPEEEKILKLYSKSSYSIFRTILILSQSTGVLFCLLPFVTLDPENFELPFKTYQFYDDETTLGFSVTYVIQLIALIFGVFINVSMDTMIYGFILLTSGQYELVSYRFQESISKNDEFLLKQTITHYGMVKKTVKRIQTAFMIVIAPLFFLSSLTLCASIFQLSQNDVFTLKFLGFTMYLTCMLCQVFLYCKYGEELKSNELEFKNNIYKSNWTSLKVNEQKLLTMMLIFANNVEAMSWKGQFTLSLNTFVWLMKTSYTAFNLIHKTSG</sequence>
<dbReference type="PANTHER" id="PTHR21137">
    <property type="entry name" value="ODORANT RECEPTOR"/>
    <property type="match status" value="1"/>
</dbReference>
<feature type="transmembrane region" description="Helical" evidence="10">
    <location>
        <begin position="195"/>
        <end position="216"/>
    </location>
</feature>
<dbReference type="GO" id="GO:0007608">
    <property type="term" value="P:sensory perception of smell"/>
    <property type="evidence" value="ECO:0007669"/>
    <property type="project" value="UniProtKB-KW"/>
</dbReference>
<keyword evidence="6 10" id="KW-1133">Transmembrane helix</keyword>
<keyword evidence="5" id="KW-0552">Olfaction</keyword>
<dbReference type="EMBL" id="JBJJXI010000058">
    <property type="protein sequence ID" value="KAL3399062.1"/>
    <property type="molecule type" value="Genomic_DNA"/>
</dbReference>
<accession>A0ABD2X195</accession>
<feature type="transmembrane region" description="Helical" evidence="10">
    <location>
        <begin position="389"/>
        <end position="411"/>
    </location>
</feature>
<evidence type="ECO:0000256" key="4">
    <source>
        <dbReference type="ARBA" id="ARBA00022692"/>
    </source>
</evidence>
<dbReference type="AlphaFoldDB" id="A0ABD2X195"/>
<evidence type="ECO:0000256" key="7">
    <source>
        <dbReference type="ARBA" id="ARBA00023136"/>
    </source>
</evidence>
<keyword evidence="9" id="KW-0807">Transducer</keyword>
<comment type="caution">
    <text evidence="11">The sequence shown here is derived from an EMBL/GenBank/DDBJ whole genome shotgun (WGS) entry which is preliminary data.</text>
</comment>
<name>A0ABD2X195_9HYME</name>
<feature type="transmembrane region" description="Helical" evidence="10">
    <location>
        <begin position="569"/>
        <end position="591"/>
    </location>
</feature>
<reference evidence="11 12" key="1">
    <citation type="journal article" date="2024" name="bioRxiv">
        <title>A reference genome for Trichogramma kaykai: A tiny desert-dwelling parasitoid wasp with competing sex-ratio distorters.</title>
        <authorList>
            <person name="Culotta J."/>
            <person name="Lindsey A.R."/>
        </authorList>
    </citation>
    <scope>NUCLEOTIDE SEQUENCE [LARGE SCALE GENOMIC DNA]</scope>
    <source>
        <strain evidence="11 12">KSX58</strain>
    </source>
</reference>
<comment type="subcellular location">
    <subcellularLocation>
        <location evidence="1">Cell membrane</location>
        <topology evidence="1">Multi-pass membrane protein</topology>
    </subcellularLocation>
</comment>
<evidence type="ECO:0000256" key="8">
    <source>
        <dbReference type="ARBA" id="ARBA00023170"/>
    </source>
</evidence>
<keyword evidence="3" id="KW-0716">Sensory transduction</keyword>
<evidence type="ECO:0000256" key="3">
    <source>
        <dbReference type="ARBA" id="ARBA00022606"/>
    </source>
</evidence>
<keyword evidence="8" id="KW-0675">Receptor</keyword>
<feature type="transmembrane region" description="Helical" evidence="10">
    <location>
        <begin position="77"/>
        <end position="98"/>
    </location>
</feature>
<keyword evidence="4 10" id="KW-0812">Transmembrane</keyword>
<gene>
    <name evidence="11" type="ORF">TKK_007301</name>
</gene>
<dbReference type="Pfam" id="PF02949">
    <property type="entry name" value="7tm_6"/>
    <property type="match status" value="2"/>
</dbReference>
<organism evidence="11 12">
    <name type="scientific">Trichogramma kaykai</name>
    <dbReference type="NCBI Taxonomy" id="54128"/>
    <lineage>
        <taxon>Eukaryota</taxon>
        <taxon>Metazoa</taxon>
        <taxon>Ecdysozoa</taxon>
        <taxon>Arthropoda</taxon>
        <taxon>Hexapoda</taxon>
        <taxon>Insecta</taxon>
        <taxon>Pterygota</taxon>
        <taxon>Neoptera</taxon>
        <taxon>Endopterygota</taxon>
        <taxon>Hymenoptera</taxon>
        <taxon>Apocrita</taxon>
        <taxon>Proctotrupomorpha</taxon>
        <taxon>Chalcidoidea</taxon>
        <taxon>Trichogrammatidae</taxon>
        <taxon>Trichogramma</taxon>
    </lineage>
</organism>
<feature type="transmembrane region" description="Helical" evidence="10">
    <location>
        <begin position="359"/>
        <end position="383"/>
    </location>
</feature>
<feature type="transmembrane region" description="Helical" evidence="10">
    <location>
        <begin position="124"/>
        <end position="144"/>
    </location>
</feature>